<protein>
    <submittedName>
        <fullName evidence="1">Uncharacterized protein</fullName>
    </submittedName>
</protein>
<gene>
    <name evidence="1" type="ORF">HNR30_007821</name>
</gene>
<dbReference type="AlphaFoldDB" id="A0A7W0CSE7"/>
<dbReference type="RefSeq" id="WP_181615105.1">
    <property type="nucleotide sequence ID" value="NZ_BAABAM010000007.1"/>
</dbReference>
<comment type="caution">
    <text evidence="1">The sequence shown here is derived from an EMBL/GenBank/DDBJ whole genome shotgun (WGS) entry which is preliminary data.</text>
</comment>
<keyword evidence="2" id="KW-1185">Reference proteome</keyword>
<organism evidence="1 2">
    <name type="scientific">Nonomuraea soli</name>
    <dbReference type="NCBI Taxonomy" id="1032476"/>
    <lineage>
        <taxon>Bacteria</taxon>
        <taxon>Bacillati</taxon>
        <taxon>Actinomycetota</taxon>
        <taxon>Actinomycetes</taxon>
        <taxon>Streptosporangiales</taxon>
        <taxon>Streptosporangiaceae</taxon>
        <taxon>Nonomuraea</taxon>
    </lineage>
</organism>
<sequence>MAEDGHRLVRLSRIADIEVVPDGDPNDLARIHPSRRLTMSRRATIMVSTGEGWVRVLTCPGQDARQAWIELSKLVAEPPGSQFGSYVHAATWSRGEKPRVIWKVAAKVPEPEWAAA</sequence>
<accession>A0A7W0CSE7</accession>
<name>A0A7W0CSE7_9ACTN</name>
<proteinExistence type="predicted"/>
<dbReference type="Proteomes" id="UP000530928">
    <property type="component" value="Unassembled WGS sequence"/>
</dbReference>
<evidence type="ECO:0000313" key="2">
    <source>
        <dbReference type="Proteomes" id="UP000530928"/>
    </source>
</evidence>
<evidence type="ECO:0000313" key="1">
    <source>
        <dbReference type="EMBL" id="MBA2896430.1"/>
    </source>
</evidence>
<dbReference type="EMBL" id="JACDUR010000008">
    <property type="protein sequence ID" value="MBA2896430.1"/>
    <property type="molecule type" value="Genomic_DNA"/>
</dbReference>
<reference evidence="1 2" key="1">
    <citation type="submission" date="2020-07" db="EMBL/GenBank/DDBJ databases">
        <title>Genomic Encyclopedia of Type Strains, Phase IV (KMG-IV): sequencing the most valuable type-strain genomes for metagenomic binning, comparative biology and taxonomic classification.</title>
        <authorList>
            <person name="Goeker M."/>
        </authorList>
    </citation>
    <scope>NUCLEOTIDE SEQUENCE [LARGE SCALE GENOMIC DNA]</scope>
    <source>
        <strain evidence="1 2">DSM 45533</strain>
    </source>
</reference>